<proteinExistence type="predicted"/>
<keyword evidence="3" id="KW-0378">Hydrolase</keyword>
<dbReference type="InterPro" id="IPR029149">
    <property type="entry name" value="Creatin/AminoP/Spt16_N"/>
</dbReference>
<dbReference type="InterPro" id="IPR000587">
    <property type="entry name" value="Creatinase_N"/>
</dbReference>
<dbReference type="CDD" id="cd01066">
    <property type="entry name" value="APP_MetAP"/>
    <property type="match status" value="1"/>
</dbReference>
<dbReference type="PANTHER" id="PTHR46112">
    <property type="entry name" value="AMINOPEPTIDASE"/>
    <property type="match status" value="1"/>
</dbReference>
<gene>
    <name evidence="3" type="ORF">HDG40_007599</name>
</gene>
<dbReference type="EMBL" id="JACHDD010000025">
    <property type="protein sequence ID" value="MBB5429402.1"/>
    <property type="molecule type" value="Genomic_DNA"/>
</dbReference>
<evidence type="ECO:0000313" key="3">
    <source>
        <dbReference type="EMBL" id="MBB5429402.1"/>
    </source>
</evidence>
<evidence type="ECO:0000259" key="2">
    <source>
        <dbReference type="Pfam" id="PF01321"/>
    </source>
</evidence>
<dbReference type="Gene3D" id="3.90.230.10">
    <property type="entry name" value="Creatinase/methionine aminopeptidase superfamily"/>
    <property type="match status" value="1"/>
</dbReference>
<dbReference type="Pfam" id="PF00557">
    <property type="entry name" value="Peptidase_M24"/>
    <property type="match status" value="1"/>
</dbReference>
<keyword evidence="3" id="KW-0645">Protease</keyword>
<dbReference type="PANTHER" id="PTHR46112:SF2">
    <property type="entry name" value="XAA-PRO AMINOPEPTIDASE P-RELATED"/>
    <property type="match status" value="1"/>
</dbReference>
<dbReference type="RefSeq" id="WP_018436508.1">
    <property type="nucleotide sequence ID" value="NZ_JACHDD010000025.1"/>
</dbReference>
<reference evidence="3 4" key="1">
    <citation type="submission" date="2020-08" db="EMBL/GenBank/DDBJ databases">
        <title>Genomic Encyclopedia of Type Strains, Phase IV (KMG-V): Genome sequencing to study the core and pangenomes of soil and plant-associated prokaryotes.</title>
        <authorList>
            <person name="Whitman W."/>
        </authorList>
    </citation>
    <scope>NUCLEOTIDE SEQUENCE [LARGE SCALE GENOMIC DNA]</scope>
    <source>
        <strain evidence="3 4">JPY158</strain>
    </source>
</reference>
<evidence type="ECO:0000313" key="4">
    <source>
        <dbReference type="Proteomes" id="UP000592780"/>
    </source>
</evidence>
<dbReference type="InterPro" id="IPR000994">
    <property type="entry name" value="Pept_M24"/>
</dbReference>
<dbReference type="GO" id="GO:0004177">
    <property type="term" value="F:aminopeptidase activity"/>
    <property type="evidence" value="ECO:0007669"/>
    <property type="project" value="UniProtKB-KW"/>
</dbReference>
<name>A0A6I1Q9H1_PARAM</name>
<keyword evidence="3" id="KW-0031">Aminopeptidase</keyword>
<accession>A0A6I1Q9H1</accession>
<dbReference type="SUPFAM" id="SSF55920">
    <property type="entry name" value="Creatinase/aminopeptidase"/>
    <property type="match status" value="1"/>
</dbReference>
<dbReference type="InterPro" id="IPR036005">
    <property type="entry name" value="Creatinase/aminopeptidase-like"/>
</dbReference>
<dbReference type="InterPro" id="IPR050659">
    <property type="entry name" value="Peptidase_M24B"/>
</dbReference>
<dbReference type="Gene3D" id="3.40.350.10">
    <property type="entry name" value="Creatinase/prolidase N-terminal domain"/>
    <property type="match status" value="1"/>
</dbReference>
<sequence>MKALQLEIPQVFRSPAPAVPEAEMQQRLANIRREMVKAKIDVIVLTDKKNVDYFTDYQELSWDHKARPIFAAISLADFALFGSLGEARTVELRPRIFEPVYYSGYLDESVTAVADWIKGKTDTSPRHIAVDYGQDMFGRGSLGLIEELSSLDAQGRVKSAADAIWKVRLTKSRFEAEINRVAYEIVDTAFRQTIKNAYIGMTEYELYYLMQAQTYLNGAESAEPIAMLFSRGDFAYARTAKERTLEEGHYVWTDFRATYGGYPADCNRIARAGEPADWEIRTYGAVRSLTLDLAGQIRPGMTCSEVYKLSDQMWRDANLGTVYSAVSRIGHGGGMDVTEPPSLSAADATIIEPGMVLHIEPKLERDGAVFQFEEVVFVTESGVEFLSTLSPEALPVIR</sequence>
<comment type="caution">
    <text evidence="3">The sequence shown here is derived from an EMBL/GenBank/DDBJ whole genome shotgun (WGS) entry which is preliminary data.</text>
</comment>
<organism evidence="3 4">
    <name type="scientific">Paraburkholderia atlantica</name>
    <dbReference type="NCBI Taxonomy" id="2654982"/>
    <lineage>
        <taxon>Bacteria</taxon>
        <taxon>Pseudomonadati</taxon>
        <taxon>Pseudomonadota</taxon>
        <taxon>Betaproteobacteria</taxon>
        <taxon>Burkholderiales</taxon>
        <taxon>Burkholderiaceae</taxon>
        <taxon>Paraburkholderia</taxon>
    </lineage>
</organism>
<evidence type="ECO:0000259" key="1">
    <source>
        <dbReference type="Pfam" id="PF00557"/>
    </source>
</evidence>
<feature type="domain" description="Creatinase N-terminal" evidence="2">
    <location>
        <begin position="27"/>
        <end position="131"/>
    </location>
</feature>
<dbReference type="SUPFAM" id="SSF53092">
    <property type="entry name" value="Creatinase/prolidase N-terminal domain"/>
    <property type="match status" value="1"/>
</dbReference>
<dbReference type="Proteomes" id="UP000592780">
    <property type="component" value="Unassembled WGS sequence"/>
</dbReference>
<dbReference type="AlphaFoldDB" id="A0A6I1Q9H1"/>
<dbReference type="OrthoDB" id="9806388at2"/>
<keyword evidence="4" id="KW-1185">Reference proteome</keyword>
<feature type="domain" description="Peptidase M24" evidence="1">
    <location>
        <begin position="180"/>
        <end position="380"/>
    </location>
</feature>
<dbReference type="Pfam" id="PF01321">
    <property type="entry name" value="Creatinase_N"/>
    <property type="match status" value="1"/>
</dbReference>
<protein>
    <submittedName>
        <fullName evidence="3">Xaa-Pro aminopeptidase</fullName>
    </submittedName>
</protein>